<feature type="transmembrane region" description="Helical" evidence="5">
    <location>
        <begin position="49"/>
        <end position="70"/>
    </location>
</feature>
<evidence type="ECO:0000256" key="4">
    <source>
        <dbReference type="ARBA" id="ARBA00023136"/>
    </source>
</evidence>
<sequence length="456" mass="50829">MPASGTIILGCIIGVISSATQSIGLTLQRKSHLLEEIKLDNHRPPYKRPLWRVGFLLFLIANLLGSSIQITTLPLIILSPLQAIGLVFNSICSSIILHEAFTQLSIIGTILVGFGALFIAAFGSIAEPNHSLKELLDLMQRKQFVSWIIISNTIVVLILIWINVIKLIHSKKFQILHERSSSSNIIRPMFDVSIDKFRFVKGLLYGVISGTLSAHSLLLAKSAVEIIINSIVKKNYNNLQNFKSWIIISSFFILAITQLIFLNKGLKNISTSILYPLVFCIYNITNIINGLVFYNQLKVLTKFQSFMIILGTFLVLLGVFALSWRLEELDPKDHSTAFLKRGSVSTERSGLLSPNMIQTNHQIDGSGGDSDQYVSFGSPKGESPIVIDEEPGYISTDEFEPNTRSPIITSPFKYGSLMDNNQSGIAGSTNQKRRSRRVLSYEQNELLNQLKKMPDV</sequence>
<evidence type="ECO:0000256" key="5">
    <source>
        <dbReference type="SAM" id="Phobius"/>
    </source>
</evidence>
<proteinExistence type="predicted"/>
<dbReference type="OrthoDB" id="2504919at2759"/>
<dbReference type="EMBL" id="KV454208">
    <property type="protein sequence ID" value="ODQ62978.1"/>
    <property type="molecule type" value="Genomic_DNA"/>
</dbReference>
<dbReference type="RefSeq" id="XP_019042185.1">
    <property type="nucleotide sequence ID" value="XM_019183098.1"/>
</dbReference>
<feature type="transmembrane region" description="Helical" evidence="5">
    <location>
        <begin position="244"/>
        <end position="262"/>
    </location>
</feature>
<organism evidence="6 7">
    <name type="scientific">Wickerhamomyces anomalus (strain ATCC 58044 / CBS 1984 / NCYC 433 / NRRL Y-366-8)</name>
    <name type="common">Yeast</name>
    <name type="synonym">Hansenula anomala</name>
    <dbReference type="NCBI Taxonomy" id="683960"/>
    <lineage>
        <taxon>Eukaryota</taxon>
        <taxon>Fungi</taxon>
        <taxon>Dikarya</taxon>
        <taxon>Ascomycota</taxon>
        <taxon>Saccharomycotina</taxon>
        <taxon>Saccharomycetes</taxon>
        <taxon>Phaffomycetales</taxon>
        <taxon>Wickerhamomycetaceae</taxon>
        <taxon>Wickerhamomyces</taxon>
    </lineage>
</organism>
<feature type="transmembrane region" description="Helical" evidence="5">
    <location>
        <begin position="104"/>
        <end position="125"/>
    </location>
</feature>
<dbReference type="AlphaFoldDB" id="A0A1E3PC81"/>
<dbReference type="GeneID" id="30200344"/>
<feature type="transmembrane region" description="Helical" evidence="5">
    <location>
        <begin position="76"/>
        <end position="97"/>
    </location>
</feature>
<evidence type="ECO:0000256" key="2">
    <source>
        <dbReference type="ARBA" id="ARBA00022692"/>
    </source>
</evidence>
<feature type="transmembrane region" description="Helical" evidence="5">
    <location>
        <begin position="6"/>
        <end position="28"/>
    </location>
</feature>
<dbReference type="SUPFAM" id="SSF103481">
    <property type="entry name" value="Multidrug resistance efflux transporter EmrE"/>
    <property type="match status" value="1"/>
</dbReference>
<evidence type="ECO:0000313" key="7">
    <source>
        <dbReference type="Proteomes" id="UP000094112"/>
    </source>
</evidence>
<reference evidence="6 7" key="1">
    <citation type="journal article" date="2016" name="Proc. Natl. Acad. Sci. U.S.A.">
        <title>Comparative genomics of biotechnologically important yeasts.</title>
        <authorList>
            <person name="Riley R."/>
            <person name="Haridas S."/>
            <person name="Wolfe K.H."/>
            <person name="Lopes M.R."/>
            <person name="Hittinger C.T."/>
            <person name="Goeker M."/>
            <person name="Salamov A.A."/>
            <person name="Wisecaver J.H."/>
            <person name="Long T.M."/>
            <person name="Calvey C.H."/>
            <person name="Aerts A.L."/>
            <person name="Barry K.W."/>
            <person name="Choi C."/>
            <person name="Clum A."/>
            <person name="Coughlan A.Y."/>
            <person name="Deshpande S."/>
            <person name="Douglass A.P."/>
            <person name="Hanson S.J."/>
            <person name="Klenk H.-P."/>
            <person name="LaButti K.M."/>
            <person name="Lapidus A."/>
            <person name="Lindquist E.A."/>
            <person name="Lipzen A.M."/>
            <person name="Meier-Kolthoff J.P."/>
            <person name="Ohm R.A."/>
            <person name="Otillar R.P."/>
            <person name="Pangilinan J.L."/>
            <person name="Peng Y."/>
            <person name="Rokas A."/>
            <person name="Rosa C.A."/>
            <person name="Scheuner C."/>
            <person name="Sibirny A.A."/>
            <person name="Slot J.C."/>
            <person name="Stielow J.B."/>
            <person name="Sun H."/>
            <person name="Kurtzman C.P."/>
            <person name="Blackwell M."/>
            <person name="Grigoriev I.V."/>
            <person name="Jeffries T.W."/>
        </authorList>
    </citation>
    <scope>NUCLEOTIDE SEQUENCE [LARGE SCALE GENOMIC DNA]</scope>
    <source>
        <strain evidence="7">ATCC 58044 / CBS 1984 / NCYC 433 / NRRL Y-366-8</strain>
    </source>
</reference>
<keyword evidence="7" id="KW-1185">Reference proteome</keyword>
<dbReference type="PANTHER" id="PTHR12570">
    <property type="match status" value="1"/>
</dbReference>
<feature type="transmembrane region" description="Helical" evidence="5">
    <location>
        <begin position="145"/>
        <end position="165"/>
    </location>
</feature>
<comment type="subcellular location">
    <subcellularLocation>
        <location evidence="1">Membrane</location>
        <topology evidence="1">Multi-pass membrane protein</topology>
    </subcellularLocation>
</comment>
<keyword evidence="3 5" id="KW-1133">Transmembrane helix</keyword>
<dbReference type="InterPro" id="IPR008521">
    <property type="entry name" value="Mg_trans_NIPA"/>
</dbReference>
<dbReference type="Gene3D" id="1.10.3730.20">
    <property type="match status" value="1"/>
</dbReference>
<gene>
    <name evidence="6" type="ORF">WICANDRAFT_61022</name>
</gene>
<keyword evidence="2 5" id="KW-0812">Transmembrane</keyword>
<dbReference type="Proteomes" id="UP000094112">
    <property type="component" value="Unassembled WGS sequence"/>
</dbReference>
<name>A0A1E3PC81_WICAA</name>
<evidence type="ECO:0000256" key="3">
    <source>
        <dbReference type="ARBA" id="ARBA00022989"/>
    </source>
</evidence>
<keyword evidence="4 5" id="KW-0472">Membrane</keyword>
<dbReference type="GO" id="GO:0016020">
    <property type="term" value="C:membrane"/>
    <property type="evidence" value="ECO:0007669"/>
    <property type="project" value="UniProtKB-SubCell"/>
</dbReference>
<feature type="transmembrane region" description="Helical" evidence="5">
    <location>
        <begin position="306"/>
        <end position="324"/>
    </location>
</feature>
<dbReference type="Pfam" id="PF05653">
    <property type="entry name" value="Mg_trans_NIPA"/>
    <property type="match status" value="2"/>
</dbReference>
<evidence type="ECO:0000256" key="1">
    <source>
        <dbReference type="ARBA" id="ARBA00004141"/>
    </source>
</evidence>
<evidence type="ECO:0000313" key="6">
    <source>
        <dbReference type="EMBL" id="ODQ62978.1"/>
    </source>
</evidence>
<protein>
    <recommendedName>
        <fullName evidence="8">Magnesium transporter NIPA8</fullName>
    </recommendedName>
</protein>
<dbReference type="PANTHER" id="PTHR12570:SF86">
    <property type="entry name" value="ADR321CP"/>
    <property type="match status" value="1"/>
</dbReference>
<accession>A0A1E3PC81</accession>
<evidence type="ECO:0008006" key="8">
    <source>
        <dbReference type="Google" id="ProtNLM"/>
    </source>
</evidence>
<dbReference type="GO" id="GO:0015095">
    <property type="term" value="F:magnesium ion transmembrane transporter activity"/>
    <property type="evidence" value="ECO:0007669"/>
    <property type="project" value="InterPro"/>
</dbReference>
<dbReference type="InterPro" id="IPR037185">
    <property type="entry name" value="EmrE-like"/>
</dbReference>
<feature type="transmembrane region" description="Helical" evidence="5">
    <location>
        <begin position="274"/>
        <end position="294"/>
    </location>
</feature>